<dbReference type="RefSeq" id="WP_135876559.1">
    <property type="nucleotide sequence ID" value="NZ_SRSO01000008.1"/>
</dbReference>
<dbReference type="Proteomes" id="UP000307602">
    <property type="component" value="Unassembled WGS sequence"/>
</dbReference>
<dbReference type="PANTHER" id="PTHR42815:SF2">
    <property type="entry name" value="FAD-BINDING, PUTATIVE (AFU_ORTHOLOGUE AFUA_6G07600)-RELATED"/>
    <property type="match status" value="1"/>
</dbReference>
<dbReference type="Pfam" id="PF01243">
    <property type="entry name" value="PNPOx_N"/>
    <property type="match status" value="1"/>
</dbReference>
<evidence type="ECO:0000259" key="1">
    <source>
        <dbReference type="Pfam" id="PF01243"/>
    </source>
</evidence>
<dbReference type="PANTHER" id="PTHR42815">
    <property type="entry name" value="FAD-BINDING, PUTATIVE (AFU_ORTHOLOGUE AFUA_6G07600)-RELATED"/>
    <property type="match status" value="1"/>
</dbReference>
<dbReference type="InterPro" id="IPR012349">
    <property type="entry name" value="Split_barrel_FMN-bd"/>
</dbReference>
<organism evidence="2 3">
    <name type="scientific">Flavivirga rizhaonensis</name>
    <dbReference type="NCBI Taxonomy" id="2559571"/>
    <lineage>
        <taxon>Bacteria</taxon>
        <taxon>Pseudomonadati</taxon>
        <taxon>Bacteroidota</taxon>
        <taxon>Flavobacteriia</taxon>
        <taxon>Flavobacteriales</taxon>
        <taxon>Flavobacteriaceae</taxon>
        <taxon>Flavivirga</taxon>
    </lineage>
</organism>
<gene>
    <name evidence="2" type="ORF">EM932_07465</name>
</gene>
<reference evidence="2 3" key="1">
    <citation type="submission" date="2019-04" db="EMBL/GenBank/DDBJ databases">
        <authorList>
            <person name="Liu A."/>
        </authorList>
    </citation>
    <scope>NUCLEOTIDE SEQUENCE [LARGE SCALE GENOMIC DNA]</scope>
    <source>
        <strain evidence="2 3">RZ03</strain>
    </source>
</reference>
<dbReference type="InterPro" id="IPR011576">
    <property type="entry name" value="Pyridox_Oxase_N"/>
</dbReference>
<dbReference type="OrthoDB" id="9796486at2"/>
<protein>
    <submittedName>
        <fullName evidence="2">Pyridoxamine 5'-phosphate oxidase</fullName>
    </submittedName>
</protein>
<evidence type="ECO:0000313" key="3">
    <source>
        <dbReference type="Proteomes" id="UP000307602"/>
    </source>
</evidence>
<evidence type="ECO:0000313" key="2">
    <source>
        <dbReference type="EMBL" id="TGV03141.1"/>
    </source>
</evidence>
<accession>A0A4S1DXY0</accession>
<feature type="domain" description="Pyridoxamine 5'-phosphate oxidase N-terminal" evidence="1">
    <location>
        <begin position="44"/>
        <end position="159"/>
    </location>
</feature>
<dbReference type="SUPFAM" id="SSF50475">
    <property type="entry name" value="FMN-binding split barrel"/>
    <property type="match status" value="1"/>
</dbReference>
<sequence>MKYTSDIAFTPAVKKLQEKFGSRKGYERMEISGGWQQEINTNLVHILQNMDSFYFATSNNNNQPYIQHRGGPKGFLKVIDNKCLAFADFSGNKQYISIGNLSENNKAYIFLMDYANQTRIKIWGTAKIVENDTKLIRFLSDENYNAKPERAIIFTVEAWDVNCRQHIQRRFTIDQIEEVTKPLYDRIKALKEEIDRLKILNSEVGIQK</sequence>
<comment type="caution">
    <text evidence="2">The sequence shown here is derived from an EMBL/GenBank/DDBJ whole genome shotgun (WGS) entry which is preliminary data.</text>
</comment>
<dbReference type="AlphaFoldDB" id="A0A4S1DXY0"/>
<dbReference type="Gene3D" id="2.30.110.10">
    <property type="entry name" value="Electron Transport, Fmn-binding Protein, Chain A"/>
    <property type="match status" value="1"/>
</dbReference>
<proteinExistence type="predicted"/>
<name>A0A4S1DXY0_9FLAO</name>
<keyword evidence="3" id="KW-1185">Reference proteome</keyword>
<dbReference type="EMBL" id="SRSO01000008">
    <property type="protein sequence ID" value="TGV03141.1"/>
    <property type="molecule type" value="Genomic_DNA"/>
</dbReference>